<accession>A0ABU1IAS0</accession>
<evidence type="ECO:0000256" key="1">
    <source>
        <dbReference type="SAM" id="MobiDB-lite"/>
    </source>
</evidence>
<feature type="region of interest" description="Disordered" evidence="1">
    <location>
        <begin position="103"/>
        <end position="124"/>
    </location>
</feature>
<comment type="caution">
    <text evidence="2">The sequence shown here is derived from an EMBL/GenBank/DDBJ whole genome shotgun (WGS) entry which is preliminary data.</text>
</comment>
<dbReference type="Pfam" id="PF11142">
    <property type="entry name" value="DUF2917"/>
    <property type="match status" value="1"/>
</dbReference>
<evidence type="ECO:0000313" key="3">
    <source>
        <dbReference type="Proteomes" id="UP001267710"/>
    </source>
</evidence>
<dbReference type="Proteomes" id="UP001267710">
    <property type="component" value="Unassembled WGS sequence"/>
</dbReference>
<name>A0ABU1IAS0_9BURK</name>
<dbReference type="InterPro" id="IPR021317">
    <property type="entry name" value="DUF2917"/>
</dbReference>
<dbReference type="RefSeq" id="WP_309828419.1">
    <property type="nucleotide sequence ID" value="NZ_JAVIZX010000001.1"/>
</dbReference>
<dbReference type="EMBL" id="JAVIZX010000001">
    <property type="protein sequence ID" value="MDR6214315.1"/>
    <property type="molecule type" value="Genomic_DNA"/>
</dbReference>
<gene>
    <name evidence="2" type="ORF">QE399_002004</name>
</gene>
<reference evidence="2 3" key="1">
    <citation type="submission" date="2023-08" db="EMBL/GenBank/DDBJ databases">
        <title>Functional and genomic diversity of the sorghum phyllosphere microbiome.</title>
        <authorList>
            <person name="Shade A."/>
        </authorList>
    </citation>
    <scope>NUCLEOTIDE SEQUENCE [LARGE SCALE GENOMIC DNA]</scope>
    <source>
        <strain evidence="2 3">SORGH_AS_0335</strain>
    </source>
</reference>
<proteinExistence type="predicted"/>
<organism evidence="2 3">
    <name type="scientific">Paracidovorax wautersii</name>
    <dbReference type="NCBI Taxonomy" id="1177982"/>
    <lineage>
        <taxon>Bacteria</taxon>
        <taxon>Pseudomonadati</taxon>
        <taxon>Pseudomonadota</taxon>
        <taxon>Betaproteobacteria</taxon>
        <taxon>Burkholderiales</taxon>
        <taxon>Comamonadaceae</taxon>
        <taxon>Paracidovorax</taxon>
    </lineage>
</organism>
<evidence type="ECO:0000313" key="2">
    <source>
        <dbReference type="EMBL" id="MDR6214315.1"/>
    </source>
</evidence>
<sequence length="124" mass="13128">MTTSNVLTVQPGRAAAQDIAVLVPGSAQSLRPRVPMSLRVMSGRAWITLDDGPNGARDQAAGDLFLHAGQMLWVAPGQHAVVEPLGSEVLQFRWRAASAVAREGGRASDQPWQVQSAEGDACRA</sequence>
<keyword evidence="3" id="KW-1185">Reference proteome</keyword>
<protein>
    <submittedName>
        <fullName evidence="2">Mannose-6-phosphate isomerase-like protein (Cupin superfamily)</fullName>
    </submittedName>
</protein>